<gene>
    <name evidence="1" type="ORF">O6H91_21G066000</name>
</gene>
<comment type="caution">
    <text evidence="1">The sequence shown here is derived from an EMBL/GenBank/DDBJ whole genome shotgun (WGS) entry which is preliminary data.</text>
</comment>
<reference evidence="2" key="1">
    <citation type="journal article" date="2024" name="Proc. Natl. Acad. Sci. U.S.A.">
        <title>Extraordinary preservation of gene collinearity over three hundred million years revealed in homosporous lycophytes.</title>
        <authorList>
            <person name="Li C."/>
            <person name="Wickell D."/>
            <person name="Kuo L.Y."/>
            <person name="Chen X."/>
            <person name="Nie B."/>
            <person name="Liao X."/>
            <person name="Peng D."/>
            <person name="Ji J."/>
            <person name="Jenkins J."/>
            <person name="Williams M."/>
            <person name="Shu S."/>
            <person name="Plott C."/>
            <person name="Barry K."/>
            <person name="Rajasekar S."/>
            <person name="Grimwood J."/>
            <person name="Han X."/>
            <person name="Sun S."/>
            <person name="Hou Z."/>
            <person name="He W."/>
            <person name="Dai G."/>
            <person name="Sun C."/>
            <person name="Schmutz J."/>
            <person name="Leebens-Mack J.H."/>
            <person name="Li F.W."/>
            <person name="Wang L."/>
        </authorList>
    </citation>
    <scope>NUCLEOTIDE SEQUENCE [LARGE SCALE GENOMIC DNA]</scope>
    <source>
        <strain evidence="2">cv. PW_Plant_1</strain>
    </source>
</reference>
<proteinExistence type="predicted"/>
<name>A0ACC2ALE1_DIPCM</name>
<dbReference type="Proteomes" id="UP001162992">
    <property type="component" value="Chromosome 21"/>
</dbReference>
<accession>A0ACC2ALE1</accession>
<sequence>MDGLPRDELERLVFFETAREKAASDYLRNPADADNLTRWGGALLELAHFRQGQDSVDMIEEAVSKLQEALKLNPKKHDTLWCLGNAHTAQGFLIAESEKANSCFKKATSCFQQAVKEEPLNDMYHKALEMSSKAPAVYVELQKQLASQQGVMGDVTGLEGGSTSKGTKKKKSNTDLKYDILGWIVLAAGVVAWVGMAKSAMPPPPAPTLR</sequence>
<protein>
    <submittedName>
        <fullName evidence="1">Uncharacterized protein</fullName>
    </submittedName>
</protein>
<dbReference type="EMBL" id="CM055112">
    <property type="protein sequence ID" value="KAJ7518374.1"/>
    <property type="molecule type" value="Genomic_DNA"/>
</dbReference>
<evidence type="ECO:0000313" key="2">
    <source>
        <dbReference type="Proteomes" id="UP001162992"/>
    </source>
</evidence>
<organism evidence="1 2">
    <name type="scientific">Diphasiastrum complanatum</name>
    <name type="common">Issler's clubmoss</name>
    <name type="synonym">Lycopodium complanatum</name>
    <dbReference type="NCBI Taxonomy" id="34168"/>
    <lineage>
        <taxon>Eukaryota</taxon>
        <taxon>Viridiplantae</taxon>
        <taxon>Streptophyta</taxon>
        <taxon>Embryophyta</taxon>
        <taxon>Tracheophyta</taxon>
        <taxon>Lycopodiopsida</taxon>
        <taxon>Lycopodiales</taxon>
        <taxon>Lycopodiaceae</taxon>
        <taxon>Lycopodioideae</taxon>
        <taxon>Diphasiastrum</taxon>
    </lineage>
</organism>
<keyword evidence="2" id="KW-1185">Reference proteome</keyword>
<evidence type="ECO:0000313" key="1">
    <source>
        <dbReference type="EMBL" id="KAJ7518374.1"/>
    </source>
</evidence>